<sequence>MLIKRQVKKKRYILNCLLFTLVIYLSIEIIRINGLPLFKYFHDRYTKQLAQRSSLTSHQYSTLCSRKSTLRGFNQKIISISLFGPKENKMYTRTRSIRFLNALISDMYTTYPDWILRVYHDLTIEKSFIRSIENKHSKVDFCNIHSMNLDYIPPRMWRFLPAGDDRVEVMNSRDLDSPLTERELAAVLEWLKSNISFHVMRDHPQHGVPVLAGMWGFRPQLNPSFSKIFLYKLLDRNLSRFYEGNGDQGFLEAEIWPNIRDDVFAHDKGHHQKNLHETLTSRKADRLALTKRDKITNPPFIDLSLAVSSSQDQQQEELILSEAVSSVFDHTLTPSVSEKQHVAVFSLSSSSSSSSSSSLSSLSSLSAMASTTRISEHNLENGIVPNRPTSANFMKRFNYRYGVSDDKLPTNTNSSLPSVPFTSSSNTSSSSSSSSSDKQQEQSLSQQQQQQQQQRRAPNCYQQYKQVSAPYEYQLAPVVKSQTNGLHTTSTNTNSIQTNNQQQAPISRYYATRTQTTAANNTDAKNTVTTTNSNYKSAPTDYSIEQNLFNIVRFDVVKNNFSDYYQLGDFVRSGGFSEVHEGIRLSDNRNVVIKFIPKEKTKNWLMISSKRYPAEILLHKCVHEIQGVIHIHDYFESSEFWILVMDRLRHCQDLFDFLEARHRGRLSEADARKFFTQLVHINLAMLHKGVVHRDLKSENILVDLDTNSLVLIDFGASAIYKGSSFYSDFHGTRQYKTPEYIIKKRYSAVASTVWTLGILLYDMVTGRLPFENEDEITRYKLVLKPFLSPDLKNIIAQCLQMNPDRRPSLESLLEHAWIKNGSATST</sequence>
<evidence type="ECO:0000256" key="10">
    <source>
        <dbReference type="ARBA" id="ARBA00048679"/>
    </source>
</evidence>
<proteinExistence type="predicted"/>
<dbReference type="InterPro" id="IPR011009">
    <property type="entry name" value="Kinase-like_dom_sf"/>
</dbReference>
<gene>
    <name evidence="14" type="ORF">OVA965_LOCUS3576</name>
    <name evidence="15" type="ORF">TMI583_LOCUS3575</name>
</gene>
<dbReference type="SUPFAM" id="SSF56112">
    <property type="entry name" value="Protein kinase-like (PK-like)"/>
    <property type="match status" value="1"/>
</dbReference>
<keyword evidence="5" id="KW-0547">Nucleotide-binding</keyword>
<comment type="cofactor">
    <cofactor evidence="1">
        <name>Mg(2+)</name>
        <dbReference type="ChEBI" id="CHEBI:18420"/>
    </cofactor>
</comment>
<keyword evidence="12" id="KW-1133">Transmembrane helix</keyword>
<evidence type="ECO:0000256" key="8">
    <source>
        <dbReference type="ARBA" id="ARBA00022842"/>
    </source>
</evidence>
<dbReference type="SMART" id="SM00220">
    <property type="entry name" value="S_TKc"/>
    <property type="match status" value="1"/>
</dbReference>
<evidence type="ECO:0000256" key="6">
    <source>
        <dbReference type="ARBA" id="ARBA00022777"/>
    </source>
</evidence>
<keyword evidence="3" id="KW-0723">Serine/threonine-protein kinase</keyword>
<keyword evidence="4" id="KW-0808">Transferase</keyword>
<dbReference type="Pfam" id="PF00069">
    <property type="entry name" value="Pkinase"/>
    <property type="match status" value="1"/>
</dbReference>
<evidence type="ECO:0000256" key="7">
    <source>
        <dbReference type="ARBA" id="ARBA00022840"/>
    </source>
</evidence>
<dbReference type="PROSITE" id="PS00108">
    <property type="entry name" value="PROTEIN_KINASE_ST"/>
    <property type="match status" value="1"/>
</dbReference>
<reference evidence="15" key="1">
    <citation type="submission" date="2021-02" db="EMBL/GenBank/DDBJ databases">
        <authorList>
            <person name="Nowell W R."/>
        </authorList>
    </citation>
    <scope>NUCLEOTIDE SEQUENCE</scope>
</reference>
<protein>
    <recommendedName>
        <fullName evidence="2">non-specific serine/threonine protein kinase</fullName>
        <ecNumber evidence="2">2.7.11.1</ecNumber>
    </recommendedName>
</protein>
<feature type="compositionally biased region" description="Low complexity" evidence="11">
    <location>
        <begin position="488"/>
        <end position="503"/>
    </location>
</feature>
<keyword evidence="12" id="KW-0812">Transmembrane</keyword>
<dbReference type="PROSITE" id="PS50011">
    <property type="entry name" value="PROTEIN_KINASE_DOM"/>
    <property type="match status" value="1"/>
</dbReference>
<dbReference type="GO" id="GO:0005524">
    <property type="term" value="F:ATP binding"/>
    <property type="evidence" value="ECO:0007669"/>
    <property type="project" value="UniProtKB-KW"/>
</dbReference>
<feature type="domain" description="Protein kinase" evidence="13">
    <location>
        <begin position="565"/>
        <end position="818"/>
    </location>
</feature>
<dbReference type="EC" id="2.7.11.1" evidence="2"/>
<dbReference type="GO" id="GO:0004674">
    <property type="term" value="F:protein serine/threonine kinase activity"/>
    <property type="evidence" value="ECO:0007669"/>
    <property type="project" value="UniProtKB-KW"/>
</dbReference>
<evidence type="ECO:0000256" key="9">
    <source>
        <dbReference type="ARBA" id="ARBA00047899"/>
    </source>
</evidence>
<name>A0A8S2GU06_9BILA</name>
<dbReference type="EMBL" id="CAJOBA010000872">
    <property type="protein sequence ID" value="CAF3561988.1"/>
    <property type="molecule type" value="Genomic_DNA"/>
</dbReference>
<dbReference type="InterPro" id="IPR008271">
    <property type="entry name" value="Ser/Thr_kinase_AS"/>
</dbReference>
<keyword evidence="12" id="KW-0472">Membrane</keyword>
<feature type="transmembrane region" description="Helical" evidence="12">
    <location>
        <begin position="12"/>
        <end position="30"/>
    </location>
</feature>
<evidence type="ECO:0000313" key="15">
    <source>
        <dbReference type="EMBL" id="CAF3561988.1"/>
    </source>
</evidence>
<dbReference type="AlphaFoldDB" id="A0A8S2GU06"/>
<accession>A0A8S2GU06</accession>
<organism evidence="15 16">
    <name type="scientific">Didymodactylos carnosus</name>
    <dbReference type="NCBI Taxonomy" id="1234261"/>
    <lineage>
        <taxon>Eukaryota</taxon>
        <taxon>Metazoa</taxon>
        <taxon>Spiralia</taxon>
        <taxon>Gnathifera</taxon>
        <taxon>Rotifera</taxon>
        <taxon>Eurotatoria</taxon>
        <taxon>Bdelloidea</taxon>
        <taxon>Philodinida</taxon>
        <taxon>Philodinidae</taxon>
        <taxon>Didymodactylos</taxon>
    </lineage>
</organism>
<evidence type="ECO:0000256" key="4">
    <source>
        <dbReference type="ARBA" id="ARBA00022679"/>
    </source>
</evidence>
<evidence type="ECO:0000259" key="13">
    <source>
        <dbReference type="PROSITE" id="PS50011"/>
    </source>
</evidence>
<dbReference type="Proteomes" id="UP000677228">
    <property type="component" value="Unassembled WGS sequence"/>
</dbReference>
<comment type="catalytic activity">
    <reaction evidence="9">
        <text>L-threonyl-[protein] + ATP = O-phospho-L-threonyl-[protein] + ADP + H(+)</text>
        <dbReference type="Rhea" id="RHEA:46608"/>
        <dbReference type="Rhea" id="RHEA-COMP:11060"/>
        <dbReference type="Rhea" id="RHEA-COMP:11605"/>
        <dbReference type="ChEBI" id="CHEBI:15378"/>
        <dbReference type="ChEBI" id="CHEBI:30013"/>
        <dbReference type="ChEBI" id="CHEBI:30616"/>
        <dbReference type="ChEBI" id="CHEBI:61977"/>
        <dbReference type="ChEBI" id="CHEBI:456216"/>
        <dbReference type="EC" id="2.7.11.1"/>
    </reaction>
</comment>
<dbReference type="EMBL" id="CAJNOK010000872">
    <property type="protein sequence ID" value="CAF0780461.1"/>
    <property type="molecule type" value="Genomic_DNA"/>
</dbReference>
<evidence type="ECO:0000313" key="14">
    <source>
        <dbReference type="EMBL" id="CAF0780461.1"/>
    </source>
</evidence>
<feature type="region of interest" description="Disordered" evidence="11">
    <location>
        <begin position="484"/>
        <end position="503"/>
    </location>
</feature>
<dbReference type="GO" id="GO:0005737">
    <property type="term" value="C:cytoplasm"/>
    <property type="evidence" value="ECO:0007669"/>
    <property type="project" value="TreeGrafter"/>
</dbReference>
<dbReference type="PANTHER" id="PTHR22984">
    <property type="entry name" value="SERINE/THREONINE-PROTEIN KINASE PIM"/>
    <property type="match status" value="1"/>
</dbReference>
<keyword evidence="8" id="KW-0460">Magnesium</keyword>
<feature type="region of interest" description="Disordered" evidence="11">
    <location>
        <begin position="408"/>
        <end position="460"/>
    </location>
</feature>
<comment type="caution">
    <text evidence="15">The sequence shown here is derived from an EMBL/GenBank/DDBJ whole genome shotgun (WGS) entry which is preliminary data.</text>
</comment>
<evidence type="ECO:0000313" key="16">
    <source>
        <dbReference type="Proteomes" id="UP000682733"/>
    </source>
</evidence>
<feature type="compositionally biased region" description="Low complexity" evidence="11">
    <location>
        <begin position="414"/>
        <end position="454"/>
    </location>
</feature>
<dbReference type="Gene3D" id="1.10.510.10">
    <property type="entry name" value="Transferase(Phosphotransferase) domain 1"/>
    <property type="match status" value="1"/>
</dbReference>
<evidence type="ECO:0000256" key="1">
    <source>
        <dbReference type="ARBA" id="ARBA00001946"/>
    </source>
</evidence>
<dbReference type="InterPro" id="IPR051138">
    <property type="entry name" value="PIM_Ser/Thr_kinase"/>
</dbReference>
<dbReference type="PANTHER" id="PTHR22984:SF29">
    <property type="entry name" value="SERINE_THREONINE-PROTEIN KINASE PIM-1"/>
    <property type="match status" value="1"/>
</dbReference>
<dbReference type="Gene3D" id="3.30.200.20">
    <property type="entry name" value="Phosphorylase Kinase, domain 1"/>
    <property type="match status" value="1"/>
</dbReference>
<keyword evidence="6" id="KW-0418">Kinase</keyword>
<dbReference type="InterPro" id="IPR000719">
    <property type="entry name" value="Prot_kinase_dom"/>
</dbReference>
<evidence type="ECO:0000256" key="12">
    <source>
        <dbReference type="SAM" id="Phobius"/>
    </source>
</evidence>
<dbReference type="Proteomes" id="UP000682733">
    <property type="component" value="Unassembled WGS sequence"/>
</dbReference>
<evidence type="ECO:0000256" key="3">
    <source>
        <dbReference type="ARBA" id="ARBA00022527"/>
    </source>
</evidence>
<comment type="catalytic activity">
    <reaction evidence="10">
        <text>L-seryl-[protein] + ATP = O-phospho-L-seryl-[protein] + ADP + H(+)</text>
        <dbReference type="Rhea" id="RHEA:17989"/>
        <dbReference type="Rhea" id="RHEA-COMP:9863"/>
        <dbReference type="Rhea" id="RHEA-COMP:11604"/>
        <dbReference type="ChEBI" id="CHEBI:15378"/>
        <dbReference type="ChEBI" id="CHEBI:29999"/>
        <dbReference type="ChEBI" id="CHEBI:30616"/>
        <dbReference type="ChEBI" id="CHEBI:83421"/>
        <dbReference type="ChEBI" id="CHEBI:456216"/>
        <dbReference type="EC" id="2.7.11.1"/>
    </reaction>
</comment>
<evidence type="ECO:0000256" key="11">
    <source>
        <dbReference type="SAM" id="MobiDB-lite"/>
    </source>
</evidence>
<keyword evidence="7" id="KW-0067">ATP-binding</keyword>
<evidence type="ECO:0000256" key="2">
    <source>
        <dbReference type="ARBA" id="ARBA00012513"/>
    </source>
</evidence>
<evidence type="ECO:0000256" key="5">
    <source>
        <dbReference type="ARBA" id="ARBA00022741"/>
    </source>
</evidence>